<dbReference type="EMBL" id="CAJNNW010037508">
    <property type="protein sequence ID" value="CAE8742470.1"/>
    <property type="molecule type" value="Genomic_DNA"/>
</dbReference>
<feature type="transmembrane region" description="Helical" evidence="1">
    <location>
        <begin position="36"/>
        <end position="69"/>
    </location>
</feature>
<comment type="caution">
    <text evidence="2">The sequence shown here is derived from an EMBL/GenBank/DDBJ whole genome shotgun (WGS) entry which is preliminary data.</text>
</comment>
<evidence type="ECO:0000256" key="1">
    <source>
        <dbReference type="SAM" id="Phobius"/>
    </source>
</evidence>
<evidence type="ECO:0000313" key="2">
    <source>
        <dbReference type="EMBL" id="CAE8742470.1"/>
    </source>
</evidence>
<accession>A0A813LV96</accession>
<name>A0A813LV96_POLGL</name>
<dbReference type="AlphaFoldDB" id="A0A813LV96"/>
<keyword evidence="1" id="KW-1133">Transmembrane helix</keyword>
<dbReference type="Proteomes" id="UP000626109">
    <property type="component" value="Unassembled WGS sequence"/>
</dbReference>
<evidence type="ECO:0000313" key="3">
    <source>
        <dbReference type="Proteomes" id="UP000626109"/>
    </source>
</evidence>
<organism evidence="2 3">
    <name type="scientific">Polarella glacialis</name>
    <name type="common">Dinoflagellate</name>
    <dbReference type="NCBI Taxonomy" id="89957"/>
    <lineage>
        <taxon>Eukaryota</taxon>
        <taxon>Sar</taxon>
        <taxon>Alveolata</taxon>
        <taxon>Dinophyceae</taxon>
        <taxon>Suessiales</taxon>
        <taxon>Suessiaceae</taxon>
        <taxon>Polarella</taxon>
    </lineage>
</organism>
<gene>
    <name evidence="2" type="ORF">PGLA2088_LOCUS50982</name>
</gene>
<keyword evidence="1" id="KW-0472">Membrane</keyword>
<keyword evidence="1" id="KW-0812">Transmembrane</keyword>
<reference evidence="2" key="1">
    <citation type="submission" date="2021-02" db="EMBL/GenBank/DDBJ databases">
        <authorList>
            <person name="Dougan E. K."/>
            <person name="Rhodes N."/>
            <person name="Thang M."/>
            <person name="Chan C."/>
        </authorList>
    </citation>
    <scope>NUCLEOTIDE SEQUENCE</scope>
</reference>
<feature type="non-terminal residue" evidence="2">
    <location>
        <position position="1"/>
    </location>
</feature>
<sequence length="106" mass="11615">RNVSGTNRKLQGNFQTGRLTKLCVNDPVGLQGTLDLFLGILTSVLGIFLSLLLLFLLLLLLFVLLLLLLCCCGLCSGGIQSYRFHSVVVVEAPRVPAKQSFYGQFQ</sequence>
<proteinExistence type="predicted"/>
<protein>
    <submittedName>
        <fullName evidence="2">Uncharacterized protein</fullName>
    </submittedName>
</protein>